<dbReference type="InterPro" id="IPR029058">
    <property type="entry name" value="AB_hydrolase_fold"/>
</dbReference>
<dbReference type="PANTHER" id="PTHR34043">
    <property type="entry name" value="ALPHA/BETA-HYDROLASES SUPERFAMILY PROTEIN"/>
    <property type="match status" value="1"/>
</dbReference>
<keyword evidence="9" id="KW-1185">Reference proteome</keyword>
<dbReference type="SUPFAM" id="SSF53474">
    <property type="entry name" value="alpha/beta-Hydrolases"/>
    <property type="match status" value="1"/>
</dbReference>
<dbReference type="Pfam" id="PF24708">
    <property type="entry name" value="Lip_C"/>
    <property type="match status" value="1"/>
</dbReference>
<dbReference type="InParanoid" id="A0A286USG1"/>
<evidence type="ECO:0000256" key="1">
    <source>
        <dbReference type="ARBA" id="ARBA00004613"/>
    </source>
</evidence>
<evidence type="ECO:0000256" key="4">
    <source>
        <dbReference type="ARBA" id="ARBA00022801"/>
    </source>
</evidence>
<evidence type="ECO:0000259" key="7">
    <source>
        <dbReference type="Pfam" id="PF24708"/>
    </source>
</evidence>
<dbReference type="PANTHER" id="PTHR34043:SF3">
    <property type="entry name" value="ALPHA_BETA-HYDROLASES SUPERFAMILY PROTEIN"/>
    <property type="match status" value="1"/>
</dbReference>
<evidence type="ECO:0000256" key="3">
    <source>
        <dbReference type="ARBA" id="ARBA00022729"/>
    </source>
</evidence>
<dbReference type="EMBL" id="NBII01000002">
    <property type="protein sequence ID" value="PAV22511.1"/>
    <property type="molecule type" value="Genomic_DNA"/>
</dbReference>
<comment type="subcellular location">
    <subcellularLocation>
        <location evidence="1">Secreted</location>
    </subcellularLocation>
</comment>
<dbReference type="STRING" id="2282107.A0A286USG1"/>
<keyword evidence="4" id="KW-0378">Hydrolase</keyword>
<evidence type="ECO:0000256" key="2">
    <source>
        <dbReference type="ARBA" id="ARBA00022525"/>
    </source>
</evidence>
<dbReference type="Gene3D" id="3.40.50.1820">
    <property type="entry name" value="alpha/beta hydrolase"/>
    <property type="match status" value="1"/>
</dbReference>
<keyword evidence="5" id="KW-0443">Lipid metabolism</keyword>
<gene>
    <name evidence="8" type="ORF">PNOK_0246800</name>
</gene>
<feature type="region of interest" description="Disordered" evidence="6">
    <location>
        <begin position="417"/>
        <end position="444"/>
    </location>
</feature>
<name>A0A286USG1_9AGAM</name>
<evidence type="ECO:0000313" key="9">
    <source>
        <dbReference type="Proteomes" id="UP000217199"/>
    </source>
</evidence>
<organism evidence="8 9">
    <name type="scientific">Pyrrhoderma noxium</name>
    <dbReference type="NCBI Taxonomy" id="2282107"/>
    <lineage>
        <taxon>Eukaryota</taxon>
        <taxon>Fungi</taxon>
        <taxon>Dikarya</taxon>
        <taxon>Basidiomycota</taxon>
        <taxon>Agaricomycotina</taxon>
        <taxon>Agaricomycetes</taxon>
        <taxon>Hymenochaetales</taxon>
        <taxon>Hymenochaetaceae</taxon>
        <taxon>Pyrrhoderma</taxon>
    </lineage>
</organism>
<evidence type="ECO:0000256" key="5">
    <source>
        <dbReference type="ARBA" id="ARBA00023098"/>
    </source>
</evidence>
<keyword evidence="2" id="KW-0964">Secreted</keyword>
<protein>
    <submittedName>
        <fullName evidence="8">Alpha beta-hydrolase</fullName>
    </submittedName>
</protein>
<evidence type="ECO:0000313" key="8">
    <source>
        <dbReference type="EMBL" id="PAV22511.1"/>
    </source>
</evidence>
<accession>A0A286USG1</accession>
<keyword evidence="3" id="KW-0732">Signal</keyword>
<dbReference type="OrthoDB" id="206848at2759"/>
<proteinExistence type="predicted"/>
<dbReference type="GO" id="GO:0016787">
    <property type="term" value="F:hydrolase activity"/>
    <property type="evidence" value="ECO:0007669"/>
    <property type="project" value="UniProtKB-KW"/>
</dbReference>
<feature type="region of interest" description="Disordered" evidence="6">
    <location>
        <begin position="325"/>
        <end position="356"/>
    </location>
</feature>
<reference evidence="8 9" key="1">
    <citation type="journal article" date="2017" name="Mol. Ecol.">
        <title>Comparative and population genomic landscape of Phellinus noxius: A hypervariable fungus causing root rot in trees.</title>
        <authorList>
            <person name="Chung C.L."/>
            <person name="Lee T.J."/>
            <person name="Akiba M."/>
            <person name="Lee H.H."/>
            <person name="Kuo T.H."/>
            <person name="Liu D."/>
            <person name="Ke H.M."/>
            <person name="Yokoi T."/>
            <person name="Roa M.B."/>
            <person name="Lu M.J."/>
            <person name="Chang Y.Y."/>
            <person name="Ann P.J."/>
            <person name="Tsai J.N."/>
            <person name="Chen C.Y."/>
            <person name="Tzean S.S."/>
            <person name="Ota Y."/>
            <person name="Hattori T."/>
            <person name="Sahashi N."/>
            <person name="Liou R.F."/>
            <person name="Kikuchi T."/>
            <person name="Tsai I.J."/>
        </authorList>
    </citation>
    <scope>NUCLEOTIDE SEQUENCE [LARGE SCALE GENOMIC DNA]</scope>
    <source>
        <strain evidence="8 9">FFPRI411160</strain>
    </source>
</reference>
<evidence type="ECO:0000256" key="6">
    <source>
        <dbReference type="SAM" id="MobiDB-lite"/>
    </source>
</evidence>
<dbReference type="AlphaFoldDB" id="A0A286USG1"/>
<dbReference type="Proteomes" id="UP000217199">
    <property type="component" value="Unassembled WGS sequence"/>
</dbReference>
<dbReference type="InterPro" id="IPR056304">
    <property type="entry name" value="Lip-like_C"/>
</dbReference>
<feature type="domain" description="Lipase-like C-terminal" evidence="7">
    <location>
        <begin position="15"/>
        <end position="273"/>
    </location>
</feature>
<comment type="caution">
    <text evidence="8">The sequence shown here is derived from an EMBL/GenBank/DDBJ whole genome shotgun (WGS) entry which is preliminary data.</text>
</comment>
<dbReference type="GO" id="GO:0006629">
    <property type="term" value="P:lipid metabolic process"/>
    <property type="evidence" value="ECO:0007669"/>
    <property type="project" value="UniProtKB-KW"/>
</dbReference>
<feature type="compositionally biased region" description="Polar residues" evidence="6">
    <location>
        <begin position="427"/>
        <end position="439"/>
    </location>
</feature>
<sequence length="499" mass="55776">MKDTIIEILDYPKPTPLILVEGFLSTTGSVGWSPLKRYLSGYEKSLGDRDVMIASVGPISSLHDRACELYYAIKGGTVDYGEDHSRIHGHKRYGRIHDPGLYPTWSSTRPLHFLGHSIGGATIMKLQYLLSMNFFSPDDHPDMMLSVTGVSSPFRGTQIVYTLGERTDGAPSVRPFSIGNAISKVVHILSYFSPVLPSALDFHADSRALSYRESSFSELLCHLWKSNWAESRDATPFDVTFEAADLRDVEGEGRCNTRTYYRSYTSCMTTRSSSSPYDPRHWPSNSSVLFPPLYLSAHSIGTFDFSALIPQPSFVSLPSPLEFSTPTKNTKEEELCTSSSPSPPSPNSANRLPPIKACDDDEVDIDTCAHASKHVPVLREEHFANDGIVPVFSQWHPLDCAQTQCIHHNHIYNDNINSGDKEDNDDSSNYNDITHSSDSSPKDPTIQPGIWNVYTLEDHHHLSLLPFWIGSPSQLKFWDDLGTYLDDIDSQEQKSQSYV</sequence>
<dbReference type="GO" id="GO:0005576">
    <property type="term" value="C:extracellular region"/>
    <property type="evidence" value="ECO:0007669"/>
    <property type="project" value="UniProtKB-SubCell"/>
</dbReference>